<name>A0A914S098_PAREQ</name>
<dbReference type="AlphaFoldDB" id="A0A914S098"/>
<evidence type="ECO:0000313" key="1">
    <source>
        <dbReference type="Proteomes" id="UP000887564"/>
    </source>
</evidence>
<reference evidence="2" key="1">
    <citation type="submission" date="2022-11" db="UniProtKB">
        <authorList>
            <consortium name="WormBaseParasite"/>
        </authorList>
    </citation>
    <scope>IDENTIFICATION</scope>
</reference>
<organism evidence="1 2">
    <name type="scientific">Parascaris equorum</name>
    <name type="common">Equine roundworm</name>
    <dbReference type="NCBI Taxonomy" id="6256"/>
    <lineage>
        <taxon>Eukaryota</taxon>
        <taxon>Metazoa</taxon>
        <taxon>Ecdysozoa</taxon>
        <taxon>Nematoda</taxon>
        <taxon>Chromadorea</taxon>
        <taxon>Rhabditida</taxon>
        <taxon>Spirurina</taxon>
        <taxon>Ascaridomorpha</taxon>
        <taxon>Ascaridoidea</taxon>
        <taxon>Ascarididae</taxon>
        <taxon>Parascaris</taxon>
    </lineage>
</organism>
<protein>
    <submittedName>
        <fullName evidence="2">Uncharacterized protein</fullName>
    </submittedName>
</protein>
<accession>A0A914S098</accession>
<sequence>LRCSLADIIERVFAPTFSVIFYFINGFSEILKVGLLISTMADSLLDNYNPLYDVHLRHNFITDSDSREICSHLARKKLVDKLQLQGDDNEETQLAKLADVQKKLDAAEKVEICRKIRVYTVVLANVEWQVYENTLLSYGRKNHIFLLRKQPDRVLNDTERTDKGLSSFTVVDEQFYN</sequence>
<dbReference type="Proteomes" id="UP000887564">
    <property type="component" value="Unplaced"/>
</dbReference>
<proteinExistence type="predicted"/>
<dbReference type="WBParaSite" id="PEQ_0000773501-mRNA-1">
    <property type="protein sequence ID" value="PEQ_0000773501-mRNA-1"/>
    <property type="gene ID" value="PEQ_0000773501"/>
</dbReference>
<keyword evidence="1" id="KW-1185">Reference proteome</keyword>
<evidence type="ECO:0000313" key="2">
    <source>
        <dbReference type="WBParaSite" id="PEQ_0000773501-mRNA-1"/>
    </source>
</evidence>